<sequence length="55" mass="6143">MSDEEEEYSLMDWVGTAIGIMVAGFIIFILIWPLIDPTPNKSSTLKENIQKATGK</sequence>
<reference evidence="2" key="1">
    <citation type="submission" date="2018-05" db="EMBL/GenBank/DDBJ databases">
        <authorList>
            <person name="Lanie J.A."/>
            <person name="Ng W.-L."/>
            <person name="Kazmierczak K.M."/>
            <person name="Andrzejewski T.M."/>
            <person name="Davidsen T.M."/>
            <person name="Wayne K.J."/>
            <person name="Tettelin H."/>
            <person name="Glass J.I."/>
            <person name="Rusch D."/>
            <person name="Podicherti R."/>
            <person name="Tsui H.-C.T."/>
            <person name="Winkler M.E."/>
        </authorList>
    </citation>
    <scope>NUCLEOTIDE SEQUENCE</scope>
</reference>
<dbReference type="EMBL" id="UINC01185079">
    <property type="protein sequence ID" value="SVD96612.1"/>
    <property type="molecule type" value="Genomic_DNA"/>
</dbReference>
<organism evidence="2">
    <name type="scientific">marine metagenome</name>
    <dbReference type="NCBI Taxonomy" id="408172"/>
    <lineage>
        <taxon>unclassified sequences</taxon>
        <taxon>metagenomes</taxon>
        <taxon>ecological metagenomes</taxon>
    </lineage>
</organism>
<keyword evidence="1" id="KW-0812">Transmembrane</keyword>
<name>A0A382ZMB5_9ZZZZ</name>
<accession>A0A382ZMB5</accession>
<feature type="transmembrane region" description="Helical" evidence="1">
    <location>
        <begin position="13"/>
        <end position="35"/>
    </location>
</feature>
<keyword evidence="1" id="KW-1133">Transmembrane helix</keyword>
<evidence type="ECO:0000256" key="1">
    <source>
        <dbReference type="SAM" id="Phobius"/>
    </source>
</evidence>
<dbReference type="AlphaFoldDB" id="A0A382ZMB5"/>
<proteinExistence type="predicted"/>
<evidence type="ECO:0000313" key="2">
    <source>
        <dbReference type="EMBL" id="SVD96612.1"/>
    </source>
</evidence>
<protein>
    <submittedName>
        <fullName evidence="2">Uncharacterized protein</fullName>
    </submittedName>
</protein>
<keyword evidence="1" id="KW-0472">Membrane</keyword>
<gene>
    <name evidence="2" type="ORF">METZ01_LOCUS449466</name>
</gene>